<sequence length="124" mass="14175">MQPKGKGTPTYIYQQLEHLDCVDLYMLATATLKVEVISKEIVKPSFPTSDHLHHYQLSFNDQMSPPIYNPMTLFYASKGDVQDISTRLKNSLSKILTLYYQLAGRLKDNNFINCNDEGIPFLEA</sequence>
<dbReference type="EMBL" id="RXIC02000020">
    <property type="protein sequence ID" value="KAB1222671.1"/>
    <property type="molecule type" value="Genomic_DNA"/>
</dbReference>
<proteinExistence type="inferred from homology"/>
<keyword evidence="3" id="KW-0012">Acyltransferase</keyword>
<dbReference type="PANTHER" id="PTHR31623">
    <property type="entry name" value="F21J9.9"/>
    <property type="match status" value="1"/>
</dbReference>
<dbReference type="Pfam" id="PF02458">
    <property type="entry name" value="Transferase"/>
    <property type="match status" value="1"/>
</dbReference>
<gene>
    <name evidence="4" type="ORF">CJ030_MR2G007428</name>
</gene>
<protein>
    <submittedName>
        <fullName evidence="4">Vinorine synthase</fullName>
    </submittedName>
</protein>
<comment type="similarity">
    <text evidence="1">Belongs to the plant acyltransferase family.</text>
</comment>
<dbReference type="GO" id="GO:0016746">
    <property type="term" value="F:acyltransferase activity"/>
    <property type="evidence" value="ECO:0007669"/>
    <property type="project" value="UniProtKB-KW"/>
</dbReference>
<dbReference type="InterPro" id="IPR023213">
    <property type="entry name" value="CAT-like_dom_sf"/>
</dbReference>
<evidence type="ECO:0000256" key="2">
    <source>
        <dbReference type="ARBA" id="ARBA00022679"/>
    </source>
</evidence>
<evidence type="ECO:0000256" key="3">
    <source>
        <dbReference type="ARBA" id="ARBA00023315"/>
    </source>
</evidence>
<evidence type="ECO:0000256" key="1">
    <source>
        <dbReference type="ARBA" id="ARBA00009861"/>
    </source>
</evidence>
<dbReference type="Proteomes" id="UP000516437">
    <property type="component" value="Chromosome 2"/>
</dbReference>
<keyword evidence="5" id="KW-1185">Reference proteome</keyword>
<dbReference type="AlphaFoldDB" id="A0A6A1WBW5"/>
<comment type="caution">
    <text evidence="4">The sequence shown here is derived from an EMBL/GenBank/DDBJ whole genome shotgun (WGS) entry which is preliminary data.</text>
</comment>
<keyword evidence="2" id="KW-0808">Transferase</keyword>
<accession>A0A6A1WBW5</accession>
<evidence type="ECO:0000313" key="5">
    <source>
        <dbReference type="Proteomes" id="UP000516437"/>
    </source>
</evidence>
<evidence type="ECO:0000313" key="4">
    <source>
        <dbReference type="EMBL" id="KAB1222671.1"/>
    </source>
</evidence>
<name>A0A6A1WBW5_9ROSI</name>
<organism evidence="4 5">
    <name type="scientific">Morella rubra</name>
    <name type="common">Chinese bayberry</name>
    <dbReference type="NCBI Taxonomy" id="262757"/>
    <lineage>
        <taxon>Eukaryota</taxon>
        <taxon>Viridiplantae</taxon>
        <taxon>Streptophyta</taxon>
        <taxon>Embryophyta</taxon>
        <taxon>Tracheophyta</taxon>
        <taxon>Spermatophyta</taxon>
        <taxon>Magnoliopsida</taxon>
        <taxon>eudicotyledons</taxon>
        <taxon>Gunneridae</taxon>
        <taxon>Pentapetalae</taxon>
        <taxon>rosids</taxon>
        <taxon>fabids</taxon>
        <taxon>Fagales</taxon>
        <taxon>Myricaceae</taxon>
        <taxon>Morella</taxon>
    </lineage>
</organism>
<dbReference type="OrthoDB" id="1932220at2759"/>
<dbReference type="PANTHER" id="PTHR31623:SF46">
    <property type="entry name" value="VINORINE SYNTHASE-LIKE"/>
    <property type="match status" value="1"/>
</dbReference>
<dbReference type="Gene3D" id="3.30.559.10">
    <property type="entry name" value="Chloramphenicol acetyltransferase-like domain"/>
    <property type="match status" value="1"/>
</dbReference>
<reference evidence="4 5" key="1">
    <citation type="journal article" date="2019" name="Plant Biotechnol. J.">
        <title>The red bayberry genome and genetic basis of sex determination.</title>
        <authorList>
            <person name="Jia H.M."/>
            <person name="Jia H.J."/>
            <person name="Cai Q.L."/>
            <person name="Wang Y."/>
            <person name="Zhao H.B."/>
            <person name="Yang W.F."/>
            <person name="Wang G.Y."/>
            <person name="Li Y.H."/>
            <person name="Zhan D.L."/>
            <person name="Shen Y.T."/>
            <person name="Niu Q.F."/>
            <person name="Chang L."/>
            <person name="Qiu J."/>
            <person name="Zhao L."/>
            <person name="Xie H.B."/>
            <person name="Fu W.Y."/>
            <person name="Jin J."/>
            <person name="Li X.W."/>
            <person name="Jiao Y."/>
            <person name="Zhou C.C."/>
            <person name="Tu T."/>
            <person name="Chai C.Y."/>
            <person name="Gao J.L."/>
            <person name="Fan L.J."/>
            <person name="van de Weg E."/>
            <person name="Wang J.Y."/>
            <person name="Gao Z.S."/>
        </authorList>
    </citation>
    <scope>NUCLEOTIDE SEQUENCE [LARGE SCALE GENOMIC DNA]</scope>
    <source>
        <tissue evidence="4">Leaves</tissue>
    </source>
</reference>